<keyword evidence="3 8" id="KW-0812">Transmembrane</keyword>
<dbReference type="Pfam" id="PF02659">
    <property type="entry name" value="Mntp"/>
    <property type="match status" value="1"/>
</dbReference>
<feature type="transmembrane region" description="Helical" evidence="8">
    <location>
        <begin position="162"/>
        <end position="180"/>
    </location>
</feature>
<evidence type="ECO:0000313" key="9">
    <source>
        <dbReference type="EMBL" id="TYB32994.1"/>
    </source>
</evidence>
<keyword evidence="2 8" id="KW-1003">Cell membrane</keyword>
<keyword evidence="1 8" id="KW-0813">Transport</keyword>
<dbReference type="GO" id="GO:0005384">
    <property type="term" value="F:manganese ion transmembrane transporter activity"/>
    <property type="evidence" value="ECO:0007669"/>
    <property type="project" value="UniProtKB-UniRule"/>
</dbReference>
<dbReference type="InterPro" id="IPR003810">
    <property type="entry name" value="Mntp/YtaF"/>
</dbReference>
<feature type="transmembrane region" description="Helical" evidence="8">
    <location>
        <begin position="38"/>
        <end position="61"/>
    </location>
</feature>
<keyword evidence="7 8" id="KW-0464">Manganese</keyword>
<dbReference type="PANTHER" id="PTHR35529">
    <property type="entry name" value="MANGANESE EFFLUX PUMP MNTP-RELATED"/>
    <property type="match status" value="1"/>
</dbReference>
<keyword evidence="6 8" id="KW-0472">Membrane</keyword>
<evidence type="ECO:0000256" key="7">
    <source>
        <dbReference type="ARBA" id="ARBA00023211"/>
    </source>
</evidence>
<evidence type="ECO:0000256" key="2">
    <source>
        <dbReference type="ARBA" id="ARBA00022475"/>
    </source>
</evidence>
<dbReference type="HAMAP" id="MF_01521">
    <property type="entry name" value="MntP_pump"/>
    <property type="match status" value="1"/>
</dbReference>
<reference evidence="9 10" key="1">
    <citation type="submission" date="2019-08" db="EMBL/GenBank/DDBJ databases">
        <title>Genomic characterization of a novel candidate phylum (ARYD3) from a high temperature, high salinity tertiary oil reservoir in north central Oklahoma, USA.</title>
        <authorList>
            <person name="Youssef N.H."/>
            <person name="Yadav A."/>
            <person name="Elshahed M.S."/>
        </authorList>
    </citation>
    <scope>NUCLEOTIDE SEQUENCE [LARGE SCALE GENOMIC DNA]</scope>
    <source>
        <strain evidence="9">ARYD1</strain>
    </source>
</reference>
<comment type="similarity">
    <text evidence="8">Belongs to the MntP (TC 9.B.29) family.</text>
</comment>
<feature type="transmembrane region" description="Helical" evidence="8">
    <location>
        <begin position="103"/>
        <end position="124"/>
    </location>
</feature>
<dbReference type="AlphaFoldDB" id="A0A5D0MH01"/>
<comment type="caution">
    <text evidence="9">The sequence shown here is derived from an EMBL/GenBank/DDBJ whole genome shotgun (WGS) entry which is preliminary data.</text>
</comment>
<feature type="transmembrane region" description="Helical" evidence="8">
    <location>
        <begin position="130"/>
        <end position="150"/>
    </location>
</feature>
<dbReference type="Proteomes" id="UP000323337">
    <property type="component" value="Unassembled WGS sequence"/>
</dbReference>
<evidence type="ECO:0000256" key="8">
    <source>
        <dbReference type="HAMAP-Rule" id="MF_01521"/>
    </source>
</evidence>
<evidence type="ECO:0000256" key="4">
    <source>
        <dbReference type="ARBA" id="ARBA00022989"/>
    </source>
</evidence>
<dbReference type="GO" id="GO:0005886">
    <property type="term" value="C:plasma membrane"/>
    <property type="evidence" value="ECO:0007669"/>
    <property type="project" value="UniProtKB-SubCell"/>
</dbReference>
<name>A0A5D0MH01_FLESI</name>
<gene>
    <name evidence="8" type="primary">mntP</name>
    <name evidence="9" type="ORF">FXF49_08635</name>
</gene>
<comment type="subcellular location">
    <subcellularLocation>
        <location evidence="8">Cell membrane</location>
        <topology evidence="8">Multi-pass membrane protein</topology>
    </subcellularLocation>
</comment>
<evidence type="ECO:0000256" key="5">
    <source>
        <dbReference type="ARBA" id="ARBA00023065"/>
    </source>
</evidence>
<organism evidence="9 10">
    <name type="scientific">Flexistipes sinusarabici</name>
    <dbReference type="NCBI Taxonomy" id="2352"/>
    <lineage>
        <taxon>Bacteria</taxon>
        <taxon>Pseudomonadati</taxon>
        <taxon>Deferribacterota</taxon>
        <taxon>Deferribacteres</taxon>
        <taxon>Deferribacterales</taxon>
        <taxon>Flexistipitaceae</taxon>
        <taxon>Flexistipes</taxon>
    </lineage>
</organism>
<protein>
    <recommendedName>
        <fullName evidence="8">Putative manganese efflux pump MntP</fullName>
    </recommendedName>
</protein>
<proteinExistence type="inferred from homology"/>
<sequence>MLNIWEVLLIAAAMSIDAFSVAFGVGCRFNRPRHYFRLSWHFGLFQFLMPLIGASFGKILLKYTSNLNIIASIILFIIAYKMIKGAIVSDSERCYTTDPTKGLSLIFLSVATSMDALGVGISLALFPGNIFIPASVIGIVCIAFTFAGVYFGSLSRHFTGRYAEYFGAIVLIAIGIKFLVV</sequence>
<feature type="transmembrane region" description="Helical" evidence="8">
    <location>
        <begin position="67"/>
        <end position="83"/>
    </location>
</feature>
<evidence type="ECO:0000313" key="10">
    <source>
        <dbReference type="Proteomes" id="UP000323337"/>
    </source>
</evidence>
<keyword evidence="5 8" id="KW-0406">Ion transport</keyword>
<comment type="function">
    <text evidence="8">Probably functions as a manganese efflux pump.</text>
</comment>
<evidence type="ECO:0000256" key="3">
    <source>
        <dbReference type="ARBA" id="ARBA00022692"/>
    </source>
</evidence>
<feature type="transmembrane region" description="Helical" evidence="8">
    <location>
        <begin position="6"/>
        <end position="26"/>
    </location>
</feature>
<evidence type="ECO:0000256" key="1">
    <source>
        <dbReference type="ARBA" id="ARBA00022448"/>
    </source>
</evidence>
<evidence type="ECO:0000256" key="6">
    <source>
        <dbReference type="ARBA" id="ARBA00023136"/>
    </source>
</evidence>
<dbReference type="PANTHER" id="PTHR35529:SF1">
    <property type="entry name" value="MANGANESE EFFLUX PUMP MNTP-RELATED"/>
    <property type="match status" value="1"/>
</dbReference>
<keyword evidence="4 8" id="KW-1133">Transmembrane helix</keyword>
<dbReference type="EMBL" id="VSIV01000223">
    <property type="protein sequence ID" value="TYB32994.1"/>
    <property type="molecule type" value="Genomic_DNA"/>
</dbReference>
<accession>A0A5D0MH01</accession>
<dbReference type="InterPro" id="IPR022929">
    <property type="entry name" value="Put_MntP"/>
</dbReference>